<dbReference type="RefSeq" id="WP_310833863.1">
    <property type="nucleotide sequence ID" value="NZ_JAALHA020000005.1"/>
</dbReference>
<protein>
    <submittedName>
        <fullName evidence="1">Uncharacterized protein</fullName>
    </submittedName>
</protein>
<gene>
    <name evidence="1" type="ORF">G7B40_014335</name>
</gene>
<reference evidence="2" key="1">
    <citation type="journal article" date="2021" name="Science">
        <title>Hunting the eagle killer: A cyanobacterial neurotoxin causes vacuolar myelinopathy.</title>
        <authorList>
            <person name="Breinlinger S."/>
            <person name="Phillips T.J."/>
            <person name="Haram B.N."/>
            <person name="Mares J."/>
            <person name="Martinez Yerena J.A."/>
            <person name="Hrouzek P."/>
            <person name="Sobotka R."/>
            <person name="Henderson W.M."/>
            <person name="Schmieder P."/>
            <person name="Williams S.M."/>
            <person name="Lauderdale J.D."/>
            <person name="Wilde H.D."/>
            <person name="Gerrin W."/>
            <person name="Kust A."/>
            <person name="Washington J.W."/>
            <person name="Wagner C."/>
            <person name="Geier B."/>
            <person name="Liebeke M."/>
            <person name="Enke H."/>
            <person name="Niedermeyer T.H.J."/>
            <person name="Wilde S.B."/>
        </authorList>
    </citation>
    <scope>NUCLEOTIDE SEQUENCE [LARGE SCALE GENOMIC DNA]</scope>
    <source>
        <strain evidence="2">Thurmond2011</strain>
    </source>
</reference>
<accession>A0AAP5I6P6</accession>
<evidence type="ECO:0000313" key="2">
    <source>
        <dbReference type="Proteomes" id="UP000667802"/>
    </source>
</evidence>
<proteinExistence type="predicted"/>
<dbReference type="AlphaFoldDB" id="A0AAP5I6P6"/>
<dbReference type="Proteomes" id="UP000667802">
    <property type="component" value="Unassembled WGS sequence"/>
</dbReference>
<keyword evidence="2" id="KW-1185">Reference proteome</keyword>
<name>A0AAP5I6P6_9CYAN</name>
<sequence>MKKHGFILAISLSGAEQKPSKKGVDVYTVNNGYCSKAWEKTEKEATIPLLVSWNGFGIHPNGESKITLTHYDRASHIIPKVDGVPINWNLNLDNNFLKNLLRSNKKENNIWKEFCEYITKNQKLQLQLLIGKLQDTSRLSRLNFAYYIKHTVLNIQLSNEDILSASLVTPGPEFLAKVDRPAAVTGHLKGREVEEGDAVKVVPWNDVLIKQLQNTTMKTIKQELNSNNLGNNYLHMVEIYRRLYLCRFMYASYFPPHMRKEANTHYNSLATIANKRDIPISDLIGEILDSGSCPENSFLEEHIEYLQQLAYYLLYGNPEEEVKVTSAEQRQKARAKATEIVGKLINDNLKQSYTE</sequence>
<dbReference type="EMBL" id="JAALHA020000005">
    <property type="protein sequence ID" value="MDR9895735.1"/>
    <property type="molecule type" value="Genomic_DNA"/>
</dbReference>
<comment type="caution">
    <text evidence="1">The sequence shown here is derived from an EMBL/GenBank/DDBJ whole genome shotgun (WGS) entry which is preliminary data.</text>
</comment>
<organism evidence="1 2">
    <name type="scientific">Aetokthonos hydrillicola Thurmond2011</name>
    <dbReference type="NCBI Taxonomy" id="2712845"/>
    <lineage>
        <taxon>Bacteria</taxon>
        <taxon>Bacillati</taxon>
        <taxon>Cyanobacteriota</taxon>
        <taxon>Cyanophyceae</taxon>
        <taxon>Nostocales</taxon>
        <taxon>Hapalosiphonaceae</taxon>
        <taxon>Aetokthonos</taxon>
    </lineage>
</organism>
<evidence type="ECO:0000313" key="1">
    <source>
        <dbReference type="EMBL" id="MDR9895735.1"/>
    </source>
</evidence>